<comment type="similarity">
    <text evidence="1 6">Belongs to the aldehyde dehydrogenase family.</text>
</comment>
<evidence type="ECO:0000313" key="9">
    <source>
        <dbReference type="Proteomes" id="UP000319160"/>
    </source>
</evidence>
<evidence type="ECO:0000313" key="8">
    <source>
        <dbReference type="EMBL" id="TRX89873.1"/>
    </source>
</evidence>
<dbReference type="EC" id="1.2.1.3" evidence="3"/>
<keyword evidence="9" id="KW-1185">Reference proteome</keyword>
<gene>
    <name evidence="8" type="ORF">FHL15_009306</name>
</gene>
<sequence>MYYRSSMPYLLGARKADAQRSKSPLFTFPYHFPSASHFKPSPYLFSVKMGFPIPPEKIEFRHYINGEFCESSDKGSFELKSPYSHEKIADICEASVDDTNRAVAAAKAAFPAWAAQSPAERGALLKQLAARIRTIHNELAQLNAMDMGRPVSTYFDPISAAMLFENYAEAGYEAKGTTSLNTPGFVNMTFRQPIGPVAAIIPWNIPTISFALKVAPALAAGCTIVLKSSEKAPLTPARLAHEVHAAGFPPGVINVLSGHGTPSGATLASHMDIRMVNFTGSTSTGRKIQAAATSSNLKKVVLELGGKSPAIIFEDANIEKAAQETSDSVHTVMGQACTANSRIYVQESIADRFKTAFLKAFTAPIKGDPLDPKTQQGPQADGLQYERIKSYIKAGTEGSGKLETGGKPAQVDGKGYFIEPTLFSNVDENNKTQIEEVFGPFANLNTFKTEEEVMKKANNTEYGLYASVYTKDINRAMRVAKAFESGAVGINCTSPSMGMDMPFGGWKSSGQGREGFGYSLDEHLEIKTVLIKIEDDAFAGWGVE</sequence>
<dbReference type="STRING" id="2512241.A0A553HPJ1"/>
<dbReference type="InterPro" id="IPR016162">
    <property type="entry name" value="Ald_DH_N"/>
</dbReference>
<dbReference type="InterPro" id="IPR029510">
    <property type="entry name" value="Ald_DH_CS_GLU"/>
</dbReference>
<dbReference type="Gene3D" id="3.40.309.10">
    <property type="entry name" value="Aldehyde Dehydrogenase, Chain A, domain 2"/>
    <property type="match status" value="1"/>
</dbReference>
<dbReference type="FunFam" id="3.40.605.10:FF:000007">
    <property type="entry name" value="NAD/NADP-dependent betaine aldehyde dehydrogenase"/>
    <property type="match status" value="1"/>
</dbReference>
<evidence type="ECO:0000256" key="5">
    <source>
        <dbReference type="PROSITE-ProRule" id="PRU10007"/>
    </source>
</evidence>
<proteinExistence type="inferred from homology"/>
<evidence type="ECO:0000256" key="1">
    <source>
        <dbReference type="ARBA" id="ARBA00009986"/>
    </source>
</evidence>
<dbReference type="SUPFAM" id="SSF53720">
    <property type="entry name" value="ALDH-like"/>
    <property type="match status" value="1"/>
</dbReference>
<keyword evidence="2 6" id="KW-0560">Oxidoreductase</keyword>
<dbReference type="Pfam" id="PF00171">
    <property type="entry name" value="Aldedh"/>
    <property type="match status" value="1"/>
</dbReference>
<evidence type="ECO:0000256" key="4">
    <source>
        <dbReference type="ARBA" id="ARBA00049194"/>
    </source>
</evidence>
<dbReference type="FunFam" id="3.40.309.10:FF:000012">
    <property type="entry name" value="Betaine aldehyde dehydrogenase"/>
    <property type="match status" value="1"/>
</dbReference>
<organism evidence="8 9">
    <name type="scientific">Xylaria flabelliformis</name>
    <dbReference type="NCBI Taxonomy" id="2512241"/>
    <lineage>
        <taxon>Eukaryota</taxon>
        <taxon>Fungi</taxon>
        <taxon>Dikarya</taxon>
        <taxon>Ascomycota</taxon>
        <taxon>Pezizomycotina</taxon>
        <taxon>Sordariomycetes</taxon>
        <taxon>Xylariomycetidae</taxon>
        <taxon>Xylariales</taxon>
        <taxon>Xylariaceae</taxon>
        <taxon>Xylaria</taxon>
    </lineage>
</organism>
<evidence type="ECO:0000256" key="2">
    <source>
        <dbReference type="ARBA" id="ARBA00023002"/>
    </source>
</evidence>
<dbReference type="Proteomes" id="UP000319160">
    <property type="component" value="Unassembled WGS sequence"/>
</dbReference>
<reference evidence="9" key="1">
    <citation type="submission" date="2019-06" db="EMBL/GenBank/DDBJ databases">
        <title>Draft genome sequence of the griseofulvin-producing fungus Xylaria cubensis strain G536.</title>
        <authorList>
            <person name="Mead M.E."/>
            <person name="Raja H.A."/>
            <person name="Steenwyk J.L."/>
            <person name="Knowles S.L."/>
            <person name="Oberlies N.H."/>
            <person name="Rokas A."/>
        </authorList>
    </citation>
    <scope>NUCLEOTIDE SEQUENCE [LARGE SCALE GENOMIC DNA]</scope>
    <source>
        <strain evidence="9">G536</strain>
    </source>
</reference>
<comment type="catalytic activity">
    <reaction evidence="4">
        <text>an aldehyde + NAD(+) + H2O = a carboxylate + NADH + 2 H(+)</text>
        <dbReference type="Rhea" id="RHEA:16185"/>
        <dbReference type="ChEBI" id="CHEBI:15377"/>
        <dbReference type="ChEBI" id="CHEBI:15378"/>
        <dbReference type="ChEBI" id="CHEBI:17478"/>
        <dbReference type="ChEBI" id="CHEBI:29067"/>
        <dbReference type="ChEBI" id="CHEBI:57540"/>
        <dbReference type="ChEBI" id="CHEBI:57945"/>
        <dbReference type="EC" id="1.2.1.3"/>
    </reaction>
</comment>
<dbReference type="EMBL" id="VFLP01000062">
    <property type="protein sequence ID" value="TRX89873.1"/>
    <property type="molecule type" value="Genomic_DNA"/>
</dbReference>
<dbReference type="OrthoDB" id="310895at2759"/>
<evidence type="ECO:0000259" key="7">
    <source>
        <dbReference type="Pfam" id="PF00171"/>
    </source>
</evidence>
<dbReference type="AlphaFoldDB" id="A0A553HPJ1"/>
<evidence type="ECO:0000256" key="6">
    <source>
        <dbReference type="RuleBase" id="RU003345"/>
    </source>
</evidence>
<comment type="caution">
    <text evidence="8">The sequence shown here is derived from an EMBL/GenBank/DDBJ whole genome shotgun (WGS) entry which is preliminary data.</text>
</comment>
<accession>A0A553HPJ1</accession>
<evidence type="ECO:0000256" key="3">
    <source>
        <dbReference type="ARBA" id="ARBA00024226"/>
    </source>
</evidence>
<dbReference type="Gene3D" id="3.40.605.10">
    <property type="entry name" value="Aldehyde Dehydrogenase, Chain A, domain 1"/>
    <property type="match status" value="1"/>
</dbReference>
<name>A0A553HPJ1_9PEZI</name>
<dbReference type="PANTHER" id="PTHR11699">
    <property type="entry name" value="ALDEHYDE DEHYDROGENASE-RELATED"/>
    <property type="match status" value="1"/>
</dbReference>
<dbReference type="InterPro" id="IPR016161">
    <property type="entry name" value="Ald_DH/histidinol_DH"/>
</dbReference>
<dbReference type="GO" id="GO:0004029">
    <property type="term" value="F:aldehyde dehydrogenase (NAD+) activity"/>
    <property type="evidence" value="ECO:0007669"/>
    <property type="project" value="UniProtKB-EC"/>
</dbReference>
<dbReference type="InterPro" id="IPR016163">
    <property type="entry name" value="Ald_DH_C"/>
</dbReference>
<dbReference type="PROSITE" id="PS00687">
    <property type="entry name" value="ALDEHYDE_DEHYDR_GLU"/>
    <property type="match status" value="1"/>
</dbReference>
<feature type="active site" evidence="5">
    <location>
        <position position="303"/>
    </location>
</feature>
<protein>
    <recommendedName>
        <fullName evidence="3">aldehyde dehydrogenase (NAD(+))</fullName>
        <ecNumber evidence="3">1.2.1.3</ecNumber>
    </recommendedName>
</protein>
<dbReference type="InterPro" id="IPR015590">
    <property type="entry name" value="Aldehyde_DH_dom"/>
</dbReference>
<feature type="domain" description="Aldehyde dehydrogenase" evidence="7">
    <location>
        <begin position="71"/>
        <end position="529"/>
    </location>
</feature>